<evidence type="ECO:0000313" key="2">
    <source>
        <dbReference type="EMBL" id="SHN57047.1"/>
    </source>
</evidence>
<evidence type="ECO:0000259" key="1">
    <source>
        <dbReference type="SMART" id="SM00382"/>
    </source>
</evidence>
<dbReference type="GO" id="GO:0016887">
    <property type="term" value="F:ATP hydrolysis activity"/>
    <property type="evidence" value="ECO:0007669"/>
    <property type="project" value="InterPro"/>
</dbReference>
<dbReference type="AlphaFoldDB" id="A0A1M7SEY6"/>
<dbReference type="InterPro" id="IPR027417">
    <property type="entry name" value="P-loop_NTPase"/>
</dbReference>
<name>A0A1M7SEY6_9FIRM</name>
<dbReference type="SMART" id="SM00382">
    <property type="entry name" value="AAA"/>
    <property type="match status" value="1"/>
</dbReference>
<evidence type="ECO:0000313" key="3">
    <source>
        <dbReference type="Proteomes" id="UP000184010"/>
    </source>
</evidence>
<dbReference type="EMBL" id="FRDN01000004">
    <property type="protein sequence ID" value="SHN57047.1"/>
    <property type="molecule type" value="Genomic_DNA"/>
</dbReference>
<dbReference type="InterPro" id="IPR003593">
    <property type="entry name" value="AAA+_ATPase"/>
</dbReference>
<dbReference type="Pfam" id="PF00004">
    <property type="entry name" value="AAA"/>
    <property type="match status" value="1"/>
</dbReference>
<dbReference type="GO" id="GO:0005524">
    <property type="term" value="F:ATP binding"/>
    <property type="evidence" value="ECO:0007669"/>
    <property type="project" value="InterPro"/>
</dbReference>
<dbReference type="STRING" id="1121395.SAMN02745215_00753"/>
<keyword evidence="3" id="KW-1185">Reference proteome</keyword>
<organism evidence="2 3">
    <name type="scientific">Desulfitobacterium chlororespirans DSM 11544</name>
    <dbReference type="NCBI Taxonomy" id="1121395"/>
    <lineage>
        <taxon>Bacteria</taxon>
        <taxon>Bacillati</taxon>
        <taxon>Bacillota</taxon>
        <taxon>Clostridia</taxon>
        <taxon>Eubacteriales</taxon>
        <taxon>Desulfitobacteriaceae</taxon>
        <taxon>Desulfitobacterium</taxon>
    </lineage>
</organism>
<dbReference type="Proteomes" id="UP000184010">
    <property type="component" value="Unassembled WGS sequence"/>
</dbReference>
<feature type="domain" description="AAA+ ATPase" evidence="1">
    <location>
        <begin position="16"/>
        <end position="196"/>
    </location>
</feature>
<gene>
    <name evidence="2" type="ORF">SAMN02745215_00753</name>
</gene>
<accession>A0A1M7SEY6</accession>
<dbReference type="Gene3D" id="3.40.50.300">
    <property type="entry name" value="P-loop containing nucleotide triphosphate hydrolases"/>
    <property type="match status" value="1"/>
</dbReference>
<reference evidence="3" key="1">
    <citation type="submission" date="2016-12" db="EMBL/GenBank/DDBJ databases">
        <authorList>
            <person name="Varghese N."/>
            <person name="Submissions S."/>
        </authorList>
    </citation>
    <scope>NUCLEOTIDE SEQUENCE [LARGE SCALE GENOMIC DNA]</scope>
    <source>
        <strain evidence="3">DSM 11544</strain>
    </source>
</reference>
<sequence>MNYNDTLKSVDLVLATGEVPLIIGESGIGKTALAKELAQQNQWSLVIINGNLLKEGEIGGLPTIESYVVREPEPVNPLSAKAAKTAKNAENEQDIPLERKSTVYAVHHKLREIDEAIARGKTVLLFIDEINRCEHTVQQELMNLILNREINGYTLPEGVKILAAMNPSSKYGSDFDYQVVDMDAAQENRFVWLTMEPDHKQWIDWAIGAGIESKVIEFISTFPDYLHKINEDDLRATPRSYERISSSYKIYHENKDSIPRSVFLNVVKGNVGRVIAEEFVSFAEADYAPLLSYDDVFSGTSLPESLQDKVKDESHTRLYLSARNILKTLESHLSKTPANAPDDAQSSMDRLVAFLKLYPVDLKIGIMKDIRNSYPEIYRLAIENEGFVDSYFESYGSLR</sequence>
<protein>
    <submittedName>
        <fullName evidence="2">ATPase family associated with various cellular activities (AAA)</fullName>
    </submittedName>
</protein>
<proteinExistence type="predicted"/>
<dbReference type="CDD" id="cd00009">
    <property type="entry name" value="AAA"/>
    <property type="match status" value="1"/>
</dbReference>
<dbReference type="InterPro" id="IPR003959">
    <property type="entry name" value="ATPase_AAA_core"/>
</dbReference>
<dbReference type="RefSeq" id="WP_072771338.1">
    <property type="nucleotide sequence ID" value="NZ_FRDN01000004.1"/>
</dbReference>
<dbReference type="SUPFAM" id="SSF52540">
    <property type="entry name" value="P-loop containing nucleoside triphosphate hydrolases"/>
    <property type="match status" value="1"/>
</dbReference>